<evidence type="ECO:0000256" key="9">
    <source>
        <dbReference type="ARBA" id="ARBA00023136"/>
    </source>
</evidence>
<feature type="transmembrane region" description="Helical" evidence="10">
    <location>
        <begin position="125"/>
        <end position="145"/>
    </location>
</feature>
<evidence type="ECO:0000313" key="12">
    <source>
        <dbReference type="Proteomes" id="UP000005730"/>
    </source>
</evidence>
<feature type="transmembrane region" description="Helical" evidence="10">
    <location>
        <begin position="204"/>
        <end position="221"/>
    </location>
</feature>
<gene>
    <name evidence="10" type="primary">rnfD</name>
    <name evidence="11" type="ORF">TheveDRAFT_1451</name>
</gene>
<dbReference type="RefSeq" id="WP_006584063.1">
    <property type="nucleotide sequence ID" value="NZ_CM001377.1"/>
</dbReference>
<feature type="modified residue" description="FMN phosphoryl threonine" evidence="10">
    <location>
        <position position="151"/>
    </location>
</feature>
<dbReference type="HOGENOM" id="CLU_042020_1_0_0"/>
<protein>
    <recommendedName>
        <fullName evidence="10">Ion-translocating oxidoreductase complex subunit D</fullName>
        <ecNumber evidence="10">7.-.-.-</ecNumber>
    </recommendedName>
    <alternativeName>
        <fullName evidence="10">Rnf electron transport complex subunit D</fullName>
    </alternativeName>
</protein>
<organism evidence="11 12">
    <name type="scientific">Thermanaerovibrio velox DSM 12556</name>
    <dbReference type="NCBI Taxonomy" id="926567"/>
    <lineage>
        <taxon>Bacteria</taxon>
        <taxon>Thermotogati</taxon>
        <taxon>Synergistota</taxon>
        <taxon>Synergistia</taxon>
        <taxon>Synergistales</taxon>
        <taxon>Synergistaceae</taxon>
        <taxon>Thermanaerovibrio</taxon>
    </lineage>
</organism>
<comment type="function">
    <text evidence="10">Part of a membrane-bound complex that couples electron transfer with translocation of ions across the membrane.</text>
</comment>
<keyword evidence="8 10" id="KW-1133">Transmembrane helix</keyword>
<feature type="transmembrane region" description="Helical" evidence="10">
    <location>
        <begin position="227"/>
        <end position="248"/>
    </location>
</feature>
<feature type="transmembrane region" description="Helical" evidence="10">
    <location>
        <begin position="173"/>
        <end position="197"/>
    </location>
</feature>
<sequence>MNRLLVVSSSPHIRDELTVRKIMGLVLLALVPAGVAGVYFFGMHAFWVISVCVLSAVGSEALWQRVTGRKVTVSDLSAAVTGLLLAYNLPPDISLFMAALGSGFAIIVVKQLYGGLGKNIVNPALAARAVMLTCWPVPMTTWSLHGVTGPTPLALLKGVESTGANLPGLMDLFIGNVGGCIGETSALALLIGGLLLLWKRVITWHIPVVYIGTVAVLSAVLHRPSGISMGPLYEIFAGGLFLGAIFMATDYATSPMDKSGQMLFAFGCGVITTLIRFYGGYPEGVSYSILIMNLTVPLIDRYFKPRIFGQPQGVKRS</sequence>
<keyword evidence="5 10" id="KW-0812">Transmembrane</keyword>
<keyword evidence="3 10" id="KW-0285">Flavoprotein</keyword>
<evidence type="ECO:0000256" key="2">
    <source>
        <dbReference type="ARBA" id="ARBA00022553"/>
    </source>
</evidence>
<dbReference type="EC" id="7.-.-.-" evidence="10"/>
<feature type="transmembrane region" description="Helical" evidence="10">
    <location>
        <begin position="93"/>
        <end position="113"/>
    </location>
</feature>
<dbReference type="InterPro" id="IPR004338">
    <property type="entry name" value="NqrB/RnfD"/>
</dbReference>
<keyword evidence="1 10" id="KW-0813">Transport</keyword>
<dbReference type="AlphaFoldDB" id="H0UPD8"/>
<evidence type="ECO:0000256" key="5">
    <source>
        <dbReference type="ARBA" id="ARBA00022692"/>
    </source>
</evidence>
<dbReference type="PANTHER" id="PTHR30578">
    <property type="entry name" value="ELECTRON TRANSPORT COMPLEX PROTEIN RNFD"/>
    <property type="match status" value="1"/>
</dbReference>
<feature type="transmembrane region" description="Helical" evidence="10">
    <location>
        <begin position="21"/>
        <end position="40"/>
    </location>
</feature>
<evidence type="ECO:0000256" key="1">
    <source>
        <dbReference type="ARBA" id="ARBA00022448"/>
    </source>
</evidence>
<keyword evidence="9 10" id="KW-0472">Membrane</keyword>
<dbReference type="OrthoDB" id="9776359at2"/>
<comment type="subcellular location">
    <subcellularLocation>
        <location evidence="10">Cell membrane</location>
        <topology evidence="10">Multi-pass membrane protein</topology>
    </subcellularLocation>
</comment>
<comment type="subunit">
    <text evidence="10">The complex is composed of six subunits: RnfA, RnfB, RnfC, RnfD, RnfE and RnfG.</text>
</comment>
<evidence type="ECO:0000313" key="11">
    <source>
        <dbReference type="EMBL" id="EHM10569.1"/>
    </source>
</evidence>
<evidence type="ECO:0000256" key="6">
    <source>
        <dbReference type="ARBA" id="ARBA00022967"/>
    </source>
</evidence>
<evidence type="ECO:0000256" key="3">
    <source>
        <dbReference type="ARBA" id="ARBA00022630"/>
    </source>
</evidence>
<dbReference type="GO" id="GO:0005886">
    <property type="term" value="C:plasma membrane"/>
    <property type="evidence" value="ECO:0007669"/>
    <property type="project" value="UniProtKB-SubCell"/>
</dbReference>
<dbReference type="GO" id="GO:0055085">
    <property type="term" value="P:transmembrane transport"/>
    <property type="evidence" value="ECO:0007669"/>
    <property type="project" value="InterPro"/>
</dbReference>
<keyword evidence="7 10" id="KW-0249">Electron transport</keyword>
<comment type="similarity">
    <text evidence="10">Belongs to the NqrB/RnfD family.</text>
</comment>
<keyword evidence="4 10" id="KW-0288">FMN</keyword>
<reference evidence="11 12" key="1">
    <citation type="submission" date="2011-10" db="EMBL/GenBank/DDBJ databases">
        <title>The Noncontiguous Finished genome of Thermanaerovibrio velox DSM 12556.</title>
        <authorList>
            <consortium name="US DOE Joint Genome Institute (JGI-PGF)"/>
            <person name="Lucas S."/>
            <person name="Copeland A."/>
            <person name="Lapidus A."/>
            <person name="Glavina del Rio T."/>
            <person name="Dalin E."/>
            <person name="Tice H."/>
            <person name="Bruce D."/>
            <person name="Goodwin L."/>
            <person name="Pitluck S."/>
            <person name="Peters L."/>
            <person name="Mikhailova N."/>
            <person name="Teshima H."/>
            <person name="Kyrpides N."/>
            <person name="Mavromatis K."/>
            <person name="Ivanova N."/>
            <person name="Markowitz V."/>
            <person name="Cheng J.-F."/>
            <person name="Hugenholtz P."/>
            <person name="Woyke T."/>
            <person name="Wu D."/>
            <person name="Spring S."/>
            <person name="Brambilla E.-M."/>
            <person name="Klenk H.-P."/>
            <person name="Eisen J.A."/>
        </authorList>
    </citation>
    <scope>NUCLEOTIDE SEQUENCE [LARGE SCALE GENOMIC DNA]</scope>
    <source>
        <strain evidence="11 12">DSM 12556</strain>
    </source>
</reference>
<dbReference type="Pfam" id="PF03116">
    <property type="entry name" value="NQR2_RnfD_RnfE"/>
    <property type="match status" value="1"/>
</dbReference>
<accession>H0UPD8</accession>
<dbReference type="Proteomes" id="UP000005730">
    <property type="component" value="Chromosome"/>
</dbReference>
<evidence type="ECO:0000256" key="7">
    <source>
        <dbReference type="ARBA" id="ARBA00022982"/>
    </source>
</evidence>
<dbReference type="HAMAP" id="MF_00462">
    <property type="entry name" value="RsxD_RnfD"/>
    <property type="match status" value="1"/>
</dbReference>
<dbReference type="eggNOG" id="COG4658">
    <property type="taxonomic scope" value="Bacteria"/>
</dbReference>
<dbReference type="GO" id="GO:0022900">
    <property type="term" value="P:electron transport chain"/>
    <property type="evidence" value="ECO:0007669"/>
    <property type="project" value="UniProtKB-UniRule"/>
</dbReference>
<feature type="transmembrane region" description="Helical" evidence="10">
    <location>
        <begin position="260"/>
        <end position="279"/>
    </location>
</feature>
<comment type="cofactor">
    <cofactor evidence="10">
        <name>FMN</name>
        <dbReference type="ChEBI" id="CHEBI:58210"/>
    </cofactor>
</comment>
<keyword evidence="10" id="KW-1003">Cell membrane</keyword>
<proteinExistence type="inferred from homology"/>
<dbReference type="PANTHER" id="PTHR30578:SF0">
    <property type="entry name" value="ION-TRANSLOCATING OXIDOREDUCTASE COMPLEX SUBUNIT D"/>
    <property type="match status" value="1"/>
</dbReference>
<evidence type="ECO:0000256" key="10">
    <source>
        <dbReference type="HAMAP-Rule" id="MF_00462"/>
    </source>
</evidence>
<dbReference type="InterPro" id="IPR011303">
    <property type="entry name" value="RnfD_bac"/>
</dbReference>
<keyword evidence="12" id="KW-1185">Reference proteome</keyword>
<evidence type="ECO:0000256" key="4">
    <source>
        <dbReference type="ARBA" id="ARBA00022643"/>
    </source>
</evidence>
<dbReference type="NCBIfam" id="TIGR01946">
    <property type="entry name" value="rnfD"/>
    <property type="match status" value="1"/>
</dbReference>
<evidence type="ECO:0000256" key="8">
    <source>
        <dbReference type="ARBA" id="ARBA00022989"/>
    </source>
</evidence>
<dbReference type="EMBL" id="CM001377">
    <property type="protein sequence ID" value="EHM10569.1"/>
    <property type="molecule type" value="Genomic_DNA"/>
</dbReference>
<keyword evidence="2 10" id="KW-0597">Phosphoprotein</keyword>
<keyword evidence="6 10" id="KW-1278">Translocase</keyword>
<name>H0UPD8_9BACT</name>
<dbReference type="STRING" id="926567.TheveDRAFT_1451"/>